<proteinExistence type="predicted"/>
<dbReference type="RefSeq" id="WP_202956438.1">
    <property type="nucleotide sequence ID" value="NZ_JAPCID010000014.1"/>
</dbReference>
<dbReference type="Proteomes" id="UP001147700">
    <property type="component" value="Unassembled WGS sequence"/>
</dbReference>
<name>A0ABT4RIP0_9ACTN</name>
<protein>
    <submittedName>
        <fullName evidence="1">Uncharacterized protein</fullName>
    </submittedName>
</protein>
<keyword evidence="2" id="KW-1185">Reference proteome</keyword>
<organism evidence="1 2">
    <name type="scientific">Solirubrobacter deserti</name>
    <dbReference type="NCBI Taxonomy" id="2282478"/>
    <lineage>
        <taxon>Bacteria</taxon>
        <taxon>Bacillati</taxon>
        <taxon>Actinomycetota</taxon>
        <taxon>Thermoleophilia</taxon>
        <taxon>Solirubrobacterales</taxon>
        <taxon>Solirubrobacteraceae</taxon>
        <taxon>Solirubrobacter</taxon>
    </lineage>
</organism>
<reference evidence="1" key="1">
    <citation type="submission" date="2022-10" db="EMBL/GenBank/DDBJ databases">
        <title>The WGS of Solirubrobacter sp. CPCC 204708.</title>
        <authorList>
            <person name="Jiang Z."/>
        </authorList>
    </citation>
    <scope>NUCLEOTIDE SEQUENCE</scope>
    <source>
        <strain evidence="1">CPCC 204708</strain>
    </source>
</reference>
<evidence type="ECO:0000313" key="1">
    <source>
        <dbReference type="EMBL" id="MDA0138201.1"/>
    </source>
</evidence>
<gene>
    <name evidence="1" type="ORF">OJ962_11880</name>
</gene>
<dbReference type="EMBL" id="JAPCID010000014">
    <property type="protein sequence ID" value="MDA0138201.1"/>
    <property type="molecule type" value="Genomic_DNA"/>
</dbReference>
<comment type="caution">
    <text evidence="1">The sequence shown here is derived from an EMBL/GenBank/DDBJ whole genome shotgun (WGS) entry which is preliminary data.</text>
</comment>
<accession>A0ABT4RIP0</accession>
<sequence length="83" mass="9429">MRRLADQLVAMGRQVGQAAHQMNTRVTDLPYEGPAAQRLRHWANDQQVQAAQTKGKLDELAHYLRREAQALEEAQRLAVPAKR</sequence>
<evidence type="ECO:0000313" key="2">
    <source>
        <dbReference type="Proteomes" id="UP001147700"/>
    </source>
</evidence>